<dbReference type="InterPro" id="IPR006204">
    <property type="entry name" value="GHMP_kinase_N_dom"/>
</dbReference>
<dbReference type="AlphaFoldDB" id="A0A812HZC4"/>
<dbReference type="InterPro" id="IPR014721">
    <property type="entry name" value="Ribsml_uS5_D2-typ_fold_subgr"/>
</dbReference>
<gene>
    <name evidence="5" type="primary">cap3C</name>
    <name evidence="5" type="ORF">SNAT2548_LOCUS2142</name>
</gene>
<dbReference type="InterPro" id="IPR029044">
    <property type="entry name" value="Nucleotide-diphossugar_trans"/>
</dbReference>
<protein>
    <submittedName>
        <fullName evidence="5">Cap3C protein</fullName>
    </submittedName>
</protein>
<dbReference type="Gene3D" id="3.30.230.10">
    <property type="match status" value="1"/>
</dbReference>
<evidence type="ECO:0000256" key="3">
    <source>
        <dbReference type="SAM" id="MobiDB-lite"/>
    </source>
</evidence>
<dbReference type="OrthoDB" id="437240at2759"/>
<keyword evidence="6" id="KW-1185">Reference proteome</keyword>
<evidence type="ECO:0000256" key="1">
    <source>
        <dbReference type="ARBA" id="ARBA00022679"/>
    </source>
</evidence>
<dbReference type="Gene3D" id="3.90.550.10">
    <property type="entry name" value="Spore Coat Polysaccharide Biosynthesis Protein SpsA, Chain A"/>
    <property type="match status" value="1"/>
</dbReference>
<feature type="compositionally biased region" description="Pro residues" evidence="3">
    <location>
        <begin position="27"/>
        <end position="56"/>
    </location>
</feature>
<dbReference type="InterPro" id="IPR020568">
    <property type="entry name" value="Ribosomal_Su5_D2-typ_SF"/>
</dbReference>
<organism evidence="5 6">
    <name type="scientific">Symbiodinium natans</name>
    <dbReference type="NCBI Taxonomy" id="878477"/>
    <lineage>
        <taxon>Eukaryota</taxon>
        <taxon>Sar</taxon>
        <taxon>Alveolata</taxon>
        <taxon>Dinophyceae</taxon>
        <taxon>Suessiales</taxon>
        <taxon>Symbiodiniaceae</taxon>
        <taxon>Symbiodinium</taxon>
    </lineage>
</organism>
<dbReference type="Proteomes" id="UP000604046">
    <property type="component" value="Unassembled WGS sequence"/>
</dbReference>
<evidence type="ECO:0000259" key="4">
    <source>
        <dbReference type="Pfam" id="PF00288"/>
    </source>
</evidence>
<evidence type="ECO:0000313" key="6">
    <source>
        <dbReference type="Proteomes" id="UP000604046"/>
    </source>
</evidence>
<dbReference type="PANTHER" id="PTHR43197">
    <property type="entry name" value="UTP--GLUCOSE-1-PHOSPHATE URIDYLYLTRANSFERASE"/>
    <property type="match status" value="1"/>
</dbReference>
<sequence length="865" mass="94730">MLAANTSVFGYCRRRNGRYHPYLPATPQSPPPTLPPTPAPTSAPNLPPANPSPPPPCEIFRRTTSAPPLHPCGIAECNICSNGFAGDVPRTIELFVTGRICLFGEHSDWAGGYRRFNSEVVPGCALVCGTDQGLYARARRLLGEGSRRLLYRSFDGSSIQLDLDDEMALRETAQSPSTFAYIAGCVLELGKHFRVGGAEIVNFKSDLPIKKGLSSSAAICVLIVRALNQLYDLKLTVHGEMDIAYRGEINTPSRCGRLDQCVAFGRRVTKMIFDSDLLSTESVRAASTIYMVVVDLCAKKDTKEILKCLNEAYPFPRGDSDRALHALLGEINQRVCQDAQQILAEEKDGRVAAEKLGEAMTKAQERWDEIAVPLCPHELTAPSLHRLLTHPSLKKHVTGGKGVGSQGDGSAQLVCRSEADQEEVVKIVKSLSMEPLKLTIPEQKAVRTAIVPIAGACPGIWPASKCLGPWLFPVRSRGLVKPAIAWLCEEMSAAGIEKILLVVNHTTEVEMTKLFKQREEVSVLNGVGMHMEDYDEVLLSIGKKIAFVRQDKPSSIRDALLLCEREVAGEPFLLAWGDHFSRSTSPENRSVVAQLLESFNGRPLAAMHCVDKDSLHQTGVYSCKEPPSPLPPPLGPSVPGVAKAKALWPLARLAEKPTREFAEEHLVTPVLPEGLFLTSFGQYILTPSIFRALRSSKAGHFTQALDQLRQSEGMFGVLIEGMRWDLGAWPADRMMRNLLRSAASRQPADRELTRHVAQVAVPFCLARFTEGEGKISGALTLMRDFRFLFDEVVLRGPGPLSVVRLPDQERGPAKVVDMEPEVLFPSHLPGMVVVRPDVSLEMGLDLILCLSTQYVTLKAPQGRAG</sequence>
<evidence type="ECO:0000256" key="2">
    <source>
        <dbReference type="ARBA" id="ARBA00022695"/>
    </source>
</evidence>
<dbReference type="PRINTS" id="PR00959">
    <property type="entry name" value="MEVGALKINASE"/>
</dbReference>
<evidence type="ECO:0000313" key="5">
    <source>
        <dbReference type="EMBL" id="CAE6965181.1"/>
    </source>
</evidence>
<feature type="region of interest" description="Disordered" evidence="3">
    <location>
        <begin position="22"/>
        <end position="56"/>
    </location>
</feature>
<keyword evidence="1" id="KW-0808">Transferase</keyword>
<reference evidence="5" key="1">
    <citation type="submission" date="2021-02" db="EMBL/GenBank/DDBJ databases">
        <authorList>
            <person name="Dougan E. K."/>
            <person name="Rhodes N."/>
            <person name="Thang M."/>
            <person name="Chan C."/>
        </authorList>
    </citation>
    <scope>NUCLEOTIDE SEQUENCE</scope>
</reference>
<keyword evidence="2" id="KW-0548">Nucleotidyltransferase</keyword>
<proteinExistence type="predicted"/>
<name>A0A812HZC4_9DINO</name>
<dbReference type="SUPFAM" id="SSF54211">
    <property type="entry name" value="Ribosomal protein S5 domain 2-like"/>
    <property type="match status" value="1"/>
</dbReference>
<dbReference type="PANTHER" id="PTHR43197:SF1">
    <property type="entry name" value="UTP--GLUCOSE-1-PHOSPHATE URIDYLYLTRANSFERASE"/>
    <property type="match status" value="1"/>
</dbReference>
<dbReference type="GO" id="GO:0003983">
    <property type="term" value="F:UTP:glucose-1-phosphate uridylyltransferase activity"/>
    <property type="evidence" value="ECO:0007669"/>
    <property type="project" value="InterPro"/>
</dbReference>
<dbReference type="SUPFAM" id="SSF53448">
    <property type="entry name" value="Nucleotide-diphospho-sugar transferases"/>
    <property type="match status" value="1"/>
</dbReference>
<dbReference type="InterPro" id="IPR005771">
    <property type="entry name" value="GalU_uridylyltTrfase_bac/arc"/>
</dbReference>
<dbReference type="EMBL" id="CAJNDS010000119">
    <property type="protein sequence ID" value="CAE6965181.1"/>
    <property type="molecule type" value="Genomic_DNA"/>
</dbReference>
<dbReference type="Pfam" id="PF00288">
    <property type="entry name" value="GHMP_kinases_N"/>
    <property type="match status" value="1"/>
</dbReference>
<feature type="domain" description="GHMP kinase N-terminal" evidence="4">
    <location>
        <begin position="181"/>
        <end position="263"/>
    </location>
</feature>
<comment type="caution">
    <text evidence="5">The sequence shown here is derived from an EMBL/GenBank/DDBJ whole genome shotgun (WGS) entry which is preliminary data.</text>
</comment>
<accession>A0A812HZC4</accession>
<dbReference type="GO" id="GO:0005524">
    <property type="term" value="F:ATP binding"/>
    <property type="evidence" value="ECO:0007669"/>
    <property type="project" value="InterPro"/>
</dbReference>
<dbReference type="GO" id="GO:0006011">
    <property type="term" value="P:UDP-alpha-D-glucose metabolic process"/>
    <property type="evidence" value="ECO:0007669"/>
    <property type="project" value="InterPro"/>
</dbReference>